<dbReference type="InterPro" id="IPR042111">
    <property type="entry name" value="Adenylosuccinate_synth_dom3"/>
</dbReference>
<feature type="binding site" description="in other chain" evidence="8">
    <location>
        <begin position="38"/>
        <end position="41"/>
    </location>
    <ligand>
        <name>IMP</name>
        <dbReference type="ChEBI" id="CHEBI:58053"/>
        <note>ligand shared between dimeric partners</note>
    </ligand>
</feature>
<dbReference type="PROSITE" id="PS00513">
    <property type="entry name" value="ADENYLOSUCCIN_SYN_2"/>
    <property type="match status" value="1"/>
</dbReference>
<dbReference type="SMART" id="SM00788">
    <property type="entry name" value="Adenylsucc_synt"/>
    <property type="match status" value="1"/>
</dbReference>
<accession>A0A523YQY4</accession>
<dbReference type="GO" id="GO:0046040">
    <property type="term" value="P:IMP metabolic process"/>
    <property type="evidence" value="ECO:0007669"/>
    <property type="project" value="TreeGrafter"/>
</dbReference>
<dbReference type="GO" id="GO:0044208">
    <property type="term" value="P:'de novo' AMP biosynthetic process"/>
    <property type="evidence" value="ECO:0007669"/>
    <property type="project" value="UniProtKB-UniRule"/>
</dbReference>
<evidence type="ECO:0000256" key="1">
    <source>
        <dbReference type="ARBA" id="ARBA00011738"/>
    </source>
</evidence>
<feature type="active site" description="Proton donor" evidence="8">
    <location>
        <position position="41"/>
    </location>
</feature>
<evidence type="ECO:0000256" key="10">
    <source>
        <dbReference type="RuleBase" id="RU000520"/>
    </source>
</evidence>
<evidence type="ECO:0000256" key="2">
    <source>
        <dbReference type="ARBA" id="ARBA00022598"/>
    </source>
</evidence>
<organism evidence="11 12">
    <name type="scientific">Aerophobetes bacterium</name>
    <dbReference type="NCBI Taxonomy" id="2030807"/>
    <lineage>
        <taxon>Bacteria</taxon>
        <taxon>Candidatus Aerophobota</taxon>
    </lineage>
</organism>
<dbReference type="GO" id="GO:0000287">
    <property type="term" value="F:magnesium ion binding"/>
    <property type="evidence" value="ECO:0007669"/>
    <property type="project" value="UniProtKB-UniRule"/>
</dbReference>
<comment type="catalytic activity">
    <reaction evidence="8 10">
        <text>IMP + L-aspartate + GTP = N(6)-(1,2-dicarboxyethyl)-AMP + GDP + phosphate + 2 H(+)</text>
        <dbReference type="Rhea" id="RHEA:15753"/>
        <dbReference type="ChEBI" id="CHEBI:15378"/>
        <dbReference type="ChEBI" id="CHEBI:29991"/>
        <dbReference type="ChEBI" id="CHEBI:37565"/>
        <dbReference type="ChEBI" id="CHEBI:43474"/>
        <dbReference type="ChEBI" id="CHEBI:57567"/>
        <dbReference type="ChEBI" id="CHEBI:58053"/>
        <dbReference type="ChEBI" id="CHEBI:58189"/>
        <dbReference type="EC" id="6.3.4.4"/>
    </reaction>
</comment>
<comment type="caution">
    <text evidence="8">Lacks conserved residue(s) required for the propagation of feature annotation.</text>
</comment>
<comment type="caution">
    <text evidence="11">The sequence shown here is derived from an EMBL/GenBank/DDBJ whole genome shotgun (WGS) entry which is preliminary data.</text>
</comment>
<evidence type="ECO:0000313" key="11">
    <source>
        <dbReference type="EMBL" id="TET93900.1"/>
    </source>
</evidence>
<name>A0A523YQY4_UNCAE</name>
<dbReference type="InterPro" id="IPR033128">
    <property type="entry name" value="Adenylosuccin_syn_Lys_AS"/>
</dbReference>
<keyword evidence="4 8" id="KW-0547">Nucleotide-binding</keyword>
<reference evidence="11 12" key="1">
    <citation type="submission" date="2019-03" db="EMBL/GenBank/DDBJ databases">
        <title>Metabolic potential of uncultured bacteria and archaea associated with petroleum seepage in deep-sea sediments.</title>
        <authorList>
            <person name="Dong X."/>
            <person name="Hubert C."/>
        </authorList>
    </citation>
    <scope>NUCLEOTIDE SEQUENCE [LARGE SCALE GENOMIC DNA]</scope>
    <source>
        <strain evidence="11">E29_bin28</strain>
    </source>
</reference>
<dbReference type="NCBIfam" id="TIGR00184">
    <property type="entry name" value="purA"/>
    <property type="match status" value="1"/>
</dbReference>
<feature type="binding site" evidence="8">
    <location>
        <begin position="293"/>
        <end position="299"/>
    </location>
    <ligand>
        <name>substrate</name>
    </ligand>
</feature>
<keyword evidence="8" id="KW-0963">Cytoplasm</keyword>
<feature type="binding site" evidence="8">
    <location>
        <position position="13"/>
    </location>
    <ligand>
        <name>Mg(2+)</name>
        <dbReference type="ChEBI" id="CHEBI:18420"/>
    </ligand>
</feature>
<feature type="active site" description="Proton acceptor" evidence="8">
    <location>
        <position position="13"/>
    </location>
</feature>
<dbReference type="InterPro" id="IPR027417">
    <property type="entry name" value="P-loop_NTPase"/>
</dbReference>
<dbReference type="CDD" id="cd03108">
    <property type="entry name" value="AdSS"/>
    <property type="match status" value="1"/>
</dbReference>
<evidence type="ECO:0000256" key="5">
    <source>
        <dbReference type="ARBA" id="ARBA00022755"/>
    </source>
</evidence>
<feature type="binding site" description="in other chain" evidence="8">
    <location>
        <position position="218"/>
    </location>
    <ligand>
        <name>IMP</name>
        <dbReference type="ChEBI" id="CHEBI:58053"/>
        <note>ligand shared between dimeric partners</note>
    </ligand>
</feature>
<dbReference type="AlphaFoldDB" id="A0A523YQY4"/>
<dbReference type="EMBL" id="SOIJ01000057">
    <property type="protein sequence ID" value="TET93900.1"/>
    <property type="molecule type" value="Genomic_DNA"/>
</dbReference>
<comment type="subunit">
    <text evidence="1 8">Homodimer.</text>
</comment>
<keyword evidence="2 8" id="KW-0436">Ligase</keyword>
<dbReference type="InterPro" id="IPR018220">
    <property type="entry name" value="Adenylosuccin_syn_GTP-bd"/>
</dbReference>
<comment type="subcellular location">
    <subcellularLocation>
        <location evidence="8">Cytoplasm</location>
    </subcellularLocation>
</comment>
<sequence>MANIVVVGTQWGDEGKGRVIDSLARTSDAVVRFQGGSNAGHTVVVNGEKFVFHLIPSGALYPGKKCIIGNGVVVDPQDLLLEIEALRSKQIELKSLYLSSNAHVVMPYHKRIEQIEEERRGEQRIGTTRRGIGPAYADKAARRGVRVADLLEKGVLAEKLRINLSFWKNFYGLDYSAEDLLHQYLEYGRKLKRYVTDTSLLVNRLMQEGKNMLFEGAQGTLLDVDHGTYPFVTSSNVVAGGACTGVGIGPTKIGKVLGVAKAYVTRVGQGPFPTEIQGKIGEILKEGGQEYGATTGRPRRCGWFDGVILRYAARVNGLDELILTKLDVLDLLDKIKICVAYKYRGKLIQDFPFELEYWERCQPVYEEMKGWKEDTSRIKMEKDLPKRMREYIKRIEEIGGLPIRHLSLNPERSEFLSLH</sequence>
<evidence type="ECO:0000256" key="8">
    <source>
        <dbReference type="HAMAP-Rule" id="MF_00011"/>
    </source>
</evidence>
<dbReference type="EC" id="6.3.4.4" evidence="8 10"/>
<evidence type="ECO:0000256" key="3">
    <source>
        <dbReference type="ARBA" id="ARBA00022723"/>
    </source>
</evidence>
<comment type="pathway">
    <text evidence="8 10">Purine metabolism; AMP biosynthesis via de novo pathway; AMP from IMP: step 1/2.</text>
</comment>
<dbReference type="InterPro" id="IPR042109">
    <property type="entry name" value="Adenylosuccinate_synth_dom1"/>
</dbReference>
<dbReference type="PANTHER" id="PTHR11846:SF0">
    <property type="entry name" value="ADENYLOSUCCINATE SYNTHETASE"/>
    <property type="match status" value="1"/>
</dbReference>
<dbReference type="FunFam" id="3.90.170.10:FF:000001">
    <property type="entry name" value="Adenylosuccinate synthetase"/>
    <property type="match status" value="1"/>
</dbReference>
<evidence type="ECO:0000256" key="9">
    <source>
        <dbReference type="PROSITE-ProRule" id="PRU10134"/>
    </source>
</evidence>
<dbReference type="Gene3D" id="1.10.300.10">
    <property type="entry name" value="Adenylosuccinate Synthetase, subunit A, domain 2"/>
    <property type="match status" value="1"/>
</dbReference>
<feature type="binding site" evidence="8">
    <location>
        <begin position="12"/>
        <end position="18"/>
    </location>
    <ligand>
        <name>GTP</name>
        <dbReference type="ChEBI" id="CHEBI:37565"/>
    </ligand>
</feature>
<dbReference type="Pfam" id="PF00709">
    <property type="entry name" value="Adenylsucc_synt"/>
    <property type="match status" value="1"/>
</dbReference>
<evidence type="ECO:0000256" key="7">
    <source>
        <dbReference type="ARBA" id="ARBA00023134"/>
    </source>
</evidence>
<dbReference type="Gene3D" id="3.40.440.10">
    <property type="entry name" value="Adenylosuccinate Synthetase, subunit A, domain 1"/>
    <property type="match status" value="1"/>
</dbReference>
<proteinExistence type="inferred from homology"/>
<dbReference type="Proteomes" id="UP000316925">
    <property type="component" value="Unassembled WGS sequence"/>
</dbReference>
<dbReference type="PROSITE" id="PS01266">
    <property type="entry name" value="ADENYLOSUCCIN_SYN_1"/>
    <property type="match status" value="1"/>
</dbReference>
<feature type="active site" evidence="9">
    <location>
        <position position="139"/>
    </location>
</feature>
<feature type="binding site" evidence="8">
    <location>
        <begin position="325"/>
        <end position="327"/>
    </location>
    <ligand>
        <name>GTP</name>
        <dbReference type="ChEBI" id="CHEBI:37565"/>
    </ligand>
</feature>
<dbReference type="UniPathway" id="UPA00075">
    <property type="reaction ID" value="UER00335"/>
</dbReference>
<dbReference type="Gene3D" id="3.90.170.10">
    <property type="entry name" value="Adenylosuccinate Synthetase, subunit A, domain 3"/>
    <property type="match status" value="1"/>
</dbReference>
<feature type="binding site" description="in other chain" evidence="8">
    <location>
        <position position="233"/>
    </location>
    <ligand>
        <name>IMP</name>
        <dbReference type="ChEBI" id="CHEBI:58053"/>
        <note>ligand shared between dimeric partners</note>
    </ligand>
</feature>
<evidence type="ECO:0000256" key="6">
    <source>
        <dbReference type="ARBA" id="ARBA00022842"/>
    </source>
</evidence>
<evidence type="ECO:0000313" key="12">
    <source>
        <dbReference type="Proteomes" id="UP000316925"/>
    </source>
</evidence>
<evidence type="ECO:0000256" key="4">
    <source>
        <dbReference type="ARBA" id="ARBA00022741"/>
    </source>
</evidence>
<keyword evidence="7 8" id="KW-0342">GTP-binding</keyword>
<feature type="binding site" description="in other chain" evidence="8">
    <location>
        <position position="128"/>
    </location>
    <ligand>
        <name>IMP</name>
        <dbReference type="ChEBI" id="CHEBI:58053"/>
        <note>ligand shared between dimeric partners</note>
    </ligand>
</feature>
<feature type="binding site" evidence="8">
    <location>
        <position position="299"/>
    </location>
    <ligand>
        <name>GTP</name>
        <dbReference type="ChEBI" id="CHEBI:37565"/>
    </ligand>
</feature>
<feature type="binding site" description="in other chain" evidence="8">
    <location>
        <position position="297"/>
    </location>
    <ligand>
        <name>IMP</name>
        <dbReference type="ChEBI" id="CHEBI:58053"/>
        <note>ligand shared between dimeric partners</note>
    </ligand>
</feature>
<feature type="binding site" evidence="8">
    <location>
        <position position="142"/>
    </location>
    <ligand>
        <name>IMP</name>
        <dbReference type="ChEBI" id="CHEBI:58053"/>
        <note>ligand shared between dimeric partners</note>
    </ligand>
</feature>
<comment type="cofactor">
    <cofactor evidence="8">
        <name>Mg(2+)</name>
        <dbReference type="ChEBI" id="CHEBI:18420"/>
    </cofactor>
    <text evidence="8">Binds 1 Mg(2+) ion per subunit.</text>
</comment>
<dbReference type="GO" id="GO:0005737">
    <property type="term" value="C:cytoplasm"/>
    <property type="evidence" value="ECO:0007669"/>
    <property type="project" value="UniProtKB-SubCell"/>
</dbReference>
<feature type="binding site" evidence="8">
    <location>
        <begin position="40"/>
        <end position="42"/>
    </location>
    <ligand>
        <name>GTP</name>
        <dbReference type="ChEBI" id="CHEBI:37565"/>
    </ligand>
</feature>
<dbReference type="FunFam" id="1.10.300.10:FF:000001">
    <property type="entry name" value="Adenylosuccinate synthetase"/>
    <property type="match status" value="1"/>
</dbReference>
<dbReference type="InterPro" id="IPR001114">
    <property type="entry name" value="Adenylosuccinate_synthetase"/>
</dbReference>
<protein>
    <recommendedName>
        <fullName evidence="8 10">Adenylosuccinate synthetase</fullName>
        <shortName evidence="8">AMPSase</shortName>
        <shortName evidence="8">AdSS</shortName>
        <ecNumber evidence="8 10">6.3.4.4</ecNumber>
    </recommendedName>
    <alternativeName>
        <fullName evidence="8">IMP--aspartate ligase</fullName>
    </alternativeName>
</protein>
<gene>
    <name evidence="8" type="primary">purA</name>
    <name evidence="11" type="ORF">E3J33_01030</name>
</gene>
<dbReference type="PANTHER" id="PTHR11846">
    <property type="entry name" value="ADENYLOSUCCINATE SYNTHETASE"/>
    <property type="match status" value="1"/>
</dbReference>
<dbReference type="SUPFAM" id="SSF52540">
    <property type="entry name" value="P-loop containing nucleoside triphosphate hydrolases"/>
    <property type="match status" value="1"/>
</dbReference>
<comment type="function">
    <text evidence="8">Plays an important role in the de novo pathway of purine nucleotide biosynthesis. Catalyzes the first committed step in the biosynthesis of AMP from IMP.</text>
</comment>
<feature type="binding site" description="in other chain" evidence="8">
    <location>
        <begin position="13"/>
        <end position="16"/>
    </location>
    <ligand>
        <name>IMP</name>
        <dbReference type="ChEBI" id="CHEBI:58053"/>
        <note>ligand shared between dimeric partners</note>
    </ligand>
</feature>
<dbReference type="GO" id="GO:0004019">
    <property type="term" value="F:adenylosuccinate synthase activity"/>
    <property type="evidence" value="ECO:0007669"/>
    <property type="project" value="UniProtKB-UniRule"/>
</dbReference>
<keyword evidence="5 8" id="KW-0658">Purine biosynthesis</keyword>
<dbReference type="HAMAP" id="MF_00011">
    <property type="entry name" value="Adenylosucc_synth"/>
    <property type="match status" value="1"/>
</dbReference>
<dbReference type="NCBIfam" id="NF002223">
    <property type="entry name" value="PRK01117.1"/>
    <property type="match status" value="1"/>
</dbReference>
<keyword evidence="6 8" id="KW-0460">Magnesium</keyword>
<comment type="similarity">
    <text evidence="8 10">Belongs to the adenylosuccinate synthetase family.</text>
</comment>
<feature type="binding site" evidence="8">
    <location>
        <position position="40"/>
    </location>
    <ligand>
        <name>Mg(2+)</name>
        <dbReference type="ChEBI" id="CHEBI:18420"/>
    </ligand>
</feature>
<dbReference type="GO" id="GO:0005525">
    <property type="term" value="F:GTP binding"/>
    <property type="evidence" value="ECO:0007669"/>
    <property type="project" value="UniProtKB-UniRule"/>
</dbReference>
<dbReference type="InterPro" id="IPR042110">
    <property type="entry name" value="Adenylosuccinate_synth_dom2"/>
</dbReference>
<keyword evidence="3 8" id="KW-0479">Metal-binding</keyword>